<keyword evidence="23" id="KW-0325">Glycoprotein</keyword>
<keyword evidence="9" id="KW-0053">Apoptosis</keyword>
<name>A0A9D3PTF6_MEGAT</name>
<feature type="region of interest" description="Disordered" evidence="31">
    <location>
        <begin position="1171"/>
        <end position="1199"/>
    </location>
</feature>
<dbReference type="InterPro" id="IPR000719">
    <property type="entry name" value="Prot_kinase_dom"/>
</dbReference>
<dbReference type="Gene3D" id="3.30.200.20">
    <property type="entry name" value="Phosphorylase Kinase, domain 1"/>
    <property type="match status" value="1"/>
</dbReference>
<protein>
    <recommendedName>
        <fullName evidence="27">Receptor protein-tyrosine kinase</fullName>
        <ecNumber evidence="27">2.7.10.1</ecNumber>
    </recommendedName>
</protein>
<dbReference type="OrthoDB" id="6219513at2759"/>
<dbReference type="InterPro" id="IPR008266">
    <property type="entry name" value="Tyr_kinase_AS"/>
</dbReference>
<dbReference type="InterPro" id="IPR017441">
    <property type="entry name" value="Protein_kinase_ATP_BS"/>
</dbReference>
<dbReference type="GO" id="GO:0080090">
    <property type="term" value="P:regulation of primary metabolic process"/>
    <property type="evidence" value="ECO:0007669"/>
    <property type="project" value="UniProtKB-ARBA"/>
</dbReference>
<dbReference type="PRINTS" id="PR00109">
    <property type="entry name" value="TYRKINASE"/>
</dbReference>
<evidence type="ECO:0000256" key="32">
    <source>
        <dbReference type="SAM" id="Phobius"/>
    </source>
</evidence>
<dbReference type="InterPro" id="IPR006211">
    <property type="entry name" value="Furin-like_Cys-rich_dom"/>
</dbReference>
<dbReference type="GO" id="GO:0005154">
    <property type="term" value="F:epidermal growth factor receptor binding"/>
    <property type="evidence" value="ECO:0007669"/>
    <property type="project" value="TreeGrafter"/>
</dbReference>
<evidence type="ECO:0000256" key="25">
    <source>
        <dbReference type="ARBA" id="ARBA00043262"/>
    </source>
</evidence>
<dbReference type="InterPro" id="IPR036941">
    <property type="entry name" value="Rcpt_L-dom_sf"/>
</dbReference>
<dbReference type="GO" id="GO:0043235">
    <property type="term" value="C:receptor complex"/>
    <property type="evidence" value="ECO:0007669"/>
    <property type="project" value="TreeGrafter"/>
</dbReference>
<keyword evidence="25" id="KW-0421">Lactation</keyword>
<feature type="binding site" evidence="29">
    <location>
        <begin position="709"/>
        <end position="717"/>
    </location>
    <ligand>
        <name>ATP</name>
        <dbReference type="ChEBI" id="CHEBI:30616"/>
    </ligand>
</feature>
<dbReference type="CDD" id="cd12092">
    <property type="entry name" value="TM_ErbB4"/>
    <property type="match status" value="1"/>
</dbReference>
<dbReference type="InterPro" id="IPR011009">
    <property type="entry name" value="Kinase-like_dom_sf"/>
</dbReference>
<feature type="region of interest" description="Disordered" evidence="31">
    <location>
        <begin position="1092"/>
        <end position="1120"/>
    </location>
</feature>
<evidence type="ECO:0000313" key="34">
    <source>
        <dbReference type="EMBL" id="KAG7467543.1"/>
    </source>
</evidence>
<dbReference type="Pfam" id="PF01030">
    <property type="entry name" value="Recep_L_domain"/>
    <property type="match status" value="2"/>
</dbReference>
<dbReference type="GO" id="GO:0038127">
    <property type="term" value="P:ERBB signaling pathway"/>
    <property type="evidence" value="ECO:0007669"/>
    <property type="project" value="UniProtKB-ARBA"/>
</dbReference>
<evidence type="ECO:0000256" key="15">
    <source>
        <dbReference type="ARBA" id="ARBA00023015"/>
    </source>
</evidence>
<dbReference type="Pfam" id="PF14843">
    <property type="entry name" value="GF_recep_IV"/>
    <property type="match status" value="1"/>
</dbReference>
<evidence type="ECO:0000256" key="4">
    <source>
        <dbReference type="ARBA" id="ARBA00022473"/>
    </source>
</evidence>
<evidence type="ECO:0000256" key="3">
    <source>
        <dbReference type="ARBA" id="ARBA00004251"/>
    </source>
</evidence>
<accession>A0A9D3PTF6</accession>
<evidence type="ECO:0000256" key="31">
    <source>
        <dbReference type="SAM" id="MobiDB-lite"/>
    </source>
</evidence>
<evidence type="ECO:0000256" key="5">
    <source>
        <dbReference type="ARBA" id="ARBA00022475"/>
    </source>
</evidence>
<dbReference type="GO" id="GO:0004714">
    <property type="term" value="F:transmembrane receptor protein tyrosine kinase activity"/>
    <property type="evidence" value="ECO:0007669"/>
    <property type="project" value="UniProtKB-EC"/>
</dbReference>
<evidence type="ECO:0000256" key="7">
    <source>
        <dbReference type="ARBA" id="ARBA00022679"/>
    </source>
</evidence>
<dbReference type="InterPro" id="IPR006212">
    <property type="entry name" value="Furin_repeat"/>
</dbReference>
<evidence type="ECO:0000256" key="11">
    <source>
        <dbReference type="ARBA" id="ARBA00022741"/>
    </source>
</evidence>
<keyword evidence="20" id="KW-0010">Activator</keyword>
<dbReference type="PROSITE" id="PS00107">
    <property type="entry name" value="PROTEIN_KINASE_ATP"/>
    <property type="match status" value="1"/>
</dbReference>
<keyword evidence="17 27" id="KW-0472">Membrane</keyword>
<dbReference type="SUPFAM" id="SSF56112">
    <property type="entry name" value="Protein kinase-like (PK-like)"/>
    <property type="match status" value="1"/>
</dbReference>
<dbReference type="GO" id="GO:0023056">
    <property type="term" value="P:positive regulation of signaling"/>
    <property type="evidence" value="ECO:0007669"/>
    <property type="project" value="UniProtKB-ARBA"/>
</dbReference>
<keyword evidence="8 32" id="KW-0812">Transmembrane</keyword>
<dbReference type="InterPro" id="IPR000494">
    <property type="entry name" value="Rcpt_L-dom"/>
</dbReference>
<comment type="similarity">
    <text evidence="27">Belongs to the protein kinase superfamily. Tyr protein kinase family. EGF receptor subfamily.</text>
</comment>
<dbReference type="InterPro" id="IPR044912">
    <property type="entry name" value="Egfr_JX_dom"/>
</dbReference>
<keyword evidence="5" id="KW-1003">Cell membrane</keyword>
<keyword evidence="12 27" id="KW-0418">Kinase</keyword>
<evidence type="ECO:0000256" key="24">
    <source>
        <dbReference type="ARBA" id="ARBA00023242"/>
    </source>
</evidence>
<dbReference type="GO" id="GO:0045937">
    <property type="term" value="P:positive regulation of phosphate metabolic process"/>
    <property type="evidence" value="ECO:0007669"/>
    <property type="project" value="UniProtKB-ARBA"/>
</dbReference>
<feature type="transmembrane region" description="Helical" evidence="32">
    <location>
        <begin position="637"/>
        <end position="660"/>
    </location>
</feature>
<evidence type="ECO:0000256" key="26">
    <source>
        <dbReference type="ARBA" id="ARBA00051243"/>
    </source>
</evidence>
<dbReference type="FunFam" id="2.10.220.10:FF:000001">
    <property type="entry name" value="Receptor protein-tyrosine kinase"/>
    <property type="match status" value="1"/>
</dbReference>
<evidence type="ECO:0000256" key="14">
    <source>
        <dbReference type="ARBA" id="ARBA00022989"/>
    </source>
</evidence>
<dbReference type="PROSITE" id="PS50011">
    <property type="entry name" value="PROTEIN_KINASE_DOM"/>
    <property type="match status" value="1"/>
</dbReference>
<proteinExistence type="inferred from homology"/>
<dbReference type="GO" id="GO:0043066">
    <property type="term" value="P:negative regulation of apoptotic process"/>
    <property type="evidence" value="ECO:0007669"/>
    <property type="project" value="UniProtKB-ARBA"/>
</dbReference>
<dbReference type="InterPro" id="IPR016245">
    <property type="entry name" value="Tyr_kinase_EGF/ERB/XmrK_rcpt"/>
</dbReference>
<dbReference type="FunFam" id="3.80.20.20:FF:000003">
    <property type="entry name" value="Receptor protein-tyrosine kinase"/>
    <property type="match status" value="1"/>
</dbReference>
<evidence type="ECO:0000256" key="9">
    <source>
        <dbReference type="ARBA" id="ARBA00022703"/>
    </source>
</evidence>
<feature type="compositionally biased region" description="Polar residues" evidence="31">
    <location>
        <begin position="1186"/>
        <end position="1199"/>
    </location>
</feature>
<feature type="region of interest" description="Disordered" evidence="31">
    <location>
        <begin position="1307"/>
        <end position="1326"/>
    </location>
</feature>
<keyword evidence="35" id="KW-1185">Reference proteome</keyword>
<dbReference type="InterPro" id="IPR050122">
    <property type="entry name" value="RTK"/>
</dbReference>
<evidence type="ECO:0000256" key="30">
    <source>
        <dbReference type="PROSITE-ProRule" id="PRU10141"/>
    </source>
</evidence>
<keyword evidence="10" id="KW-0732">Signal</keyword>
<keyword evidence="22 27" id="KW-0675">Receptor</keyword>
<evidence type="ECO:0000256" key="22">
    <source>
        <dbReference type="ARBA" id="ARBA00023170"/>
    </source>
</evidence>
<dbReference type="SUPFAM" id="SSF52058">
    <property type="entry name" value="L domain-like"/>
    <property type="match status" value="2"/>
</dbReference>
<dbReference type="GO" id="GO:0008284">
    <property type="term" value="P:positive regulation of cell population proliferation"/>
    <property type="evidence" value="ECO:0007669"/>
    <property type="project" value="TreeGrafter"/>
</dbReference>
<dbReference type="InterPro" id="IPR001245">
    <property type="entry name" value="Ser-Thr/Tyr_kinase_cat_dom"/>
</dbReference>
<dbReference type="GO" id="GO:0005524">
    <property type="term" value="F:ATP binding"/>
    <property type="evidence" value="ECO:0007669"/>
    <property type="project" value="UniProtKB-UniRule"/>
</dbReference>
<keyword evidence="14 32" id="KW-1133">Transmembrane helix</keyword>
<dbReference type="Pfam" id="PF07714">
    <property type="entry name" value="PK_Tyr_Ser-Thr"/>
    <property type="match status" value="1"/>
</dbReference>
<keyword evidence="16" id="KW-0496">Mitochondrion</keyword>
<evidence type="ECO:0000256" key="17">
    <source>
        <dbReference type="ARBA" id="ARBA00023136"/>
    </source>
</evidence>
<keyword evidence="19" id="KW-1015">Disulfide bond</keyword>
<dbReference type="Gene3D" id="3.80.20.20">
    <property type="entry name" value="Receptor L-domain"/>
    <property type="match status" value="2"/>
</dbReference>
<evidence type="ECO:0000256" key="13">
    <source>
        <dbReference type="ARBA" id="ARBA00022840"/>
    </source>
</evidence>
<evidence type="ECO:0000256" key="20">
    <source>
        <dbReference type="ARBA" id="ARBA00023159"/>
    </source>
</evidence>
<dbReference type="FunFam" id="3.80.20.20:FF:000004">
    <property type="entry name" value="Receptor protein-tyrosine kinase"/>
    <property type="match status" value="1"/>
</dbReference>
<keyword evidence="7 27" id="KW-0808">Transferase</keyword>
<feature type="active site" description="Proton acceptor" evidence="28">
    <location>
        <position position="828"/>
    </location>
</feature>
<feature type="region of interest" description="Disordered" evidence="31">
    <location>
        <begin position="1015"/>
        <end position="1072"/>
    </location>
</feature>
<evidence type="ECO:0000256" key="12">
    <source>
        <dbReference type="ARBA" id="ARBA00022777"/>
    </source>
</evidence>
<dbReference type="PROSITE" id="PS00109">
    <property type="entry name" value="PROTEIN_KINASE_TYR"/>
    <property type="match status" value="1"/>
</dbReference>
<dbReference type="FunFam" id="2.10.220.10:FF:000004">
    <property type="entry name" value="Receptor protein-tyrosine kinase"/>
    <property type="match status" value="1"/>
</dbReference>
<dbReference type="EC" id="2.7.10.1" evidence="27"/>
<dbReference type="SMART" id="SM00219">
    <property type="entry name" value="TyrKc"/>
    <property type="match status" value="1"/>
</dbReference>
<dbReference type="PANTHER" id="PTHR24416">
    <property type="entry name" value="TYROSINE-PROTEIN KINASE RECEPTOR"/>
    <property type="match status" value="1"/>
</dbReference>
<evidence type="ECO:0000256" key="16">
    <source>
        <dbReference type="ARBA" id="ARBA00023128"/>
    </source>
</evidence>
<evidence type="ECO:0000256" key="10">
    <source>
        <dbReference type="ARBA" id="ARBA00022729"/>
    </source>
</evidence>
<dbReference type="Gene3D" id="6.10.250.2930">
    <property type="match status" value="1"/>
</dbReference>
<feature type="domain" description="Protein kinase" evidence="33">
    <location>
        <begin position="703"/>
        <end position="970"/>
    </location>
</feature>
<reference evidence="34" key="1">
    <citation type="submission" date="2021-01" db="EMBL/GenBank/DDBJ databases">
        <authorList>
            <person name="Zahm M."/>
            <person name="Roques C."/>
            <person name="Cabau C."/>
            <person name="Klopp C."/>
            <person name="Donnadieu C."/>
            <person name="Jouanno E."/>
            <person name="Lampietro C."/>
            <person name="Louis A."/>
            <person name="Herpin A."/>
            <person name="Echchiki A."/>
            <person name="Berthelot C."/>
            <person name="Parey E."/>
            <person name="Roest-Crollius H."/>
            <person name="Braasch I."/>
            <person name="Postlethwait J."/>
            <person name="Bobe J."/>
            <person name="Montfort J."/>
            <person name="Bouchez O."/>
            <person name="Begum T."/>
            <person name="Mejri S."/>
            <person name="Adams A."/>
            <person name="Chen W.-J."/>
            <person name="Guiguen Y."/>
        </authorList>
    </citation>
    <scope>NUCLEOTIDE SEQUENCE</scope>
    <source>
        <strain evidence="34">YG-15Mar2019-1</strain>
        <tissue evidence="34">Brain</tissue>
    </source>
</reference>
<comment type="subcellular location">
    <subcellularLocation>
        <location evidence="3">Cell membrane</location>
        <topology evidence="3">Single-pass type I membrane protein</topology>
    </subcellularLocation>
    <subcellularLocation>
        <location evidence="2">Mitochondrion</location>
    </subcellularLocation>
    <subcellularLocation>
        <location evidence="1">Nucleus</location>
    </subcellularLocation>
</comment>
<sequence>MKRWKVGLCAGTENKLSTLSDLEQQYRTLRKYYENCEVVMGNLEITSIDHNRNLSFLKSIREVTGYVLVALNQFDYLPLENLRIIRGTKLYEERYSLAIFLNYRRDGNFGLRQLGLRNLTEILNGGVYVDQNKFLCHADTIHWQDIVKNSRSELLVVPTNGSAGCGRCHRSCNGRCWGPREDECQSLTKTVCAEQCDGRCFGPYVSDCCHRECAGGCSGPKDTDCFACTNFNDSGACVTQCPQPFVYNPTTFQLEHNPKAKYTYGAFCVKKCPHNFVVDHSSCVRACPSNKMEVEENRVKMCIPCTDICPKACDGIGTGSLQAAQTVDSSNIDRFINCTKINGNLVFLITGIKGDVYHGIEALDPEKLNIFRTVREITGFLNIQSWPENMTDLSVFSNLATIGGRSLYSGISLLILKQQWITSLKLQSLSEISAGNIYITNNSQLCYYNTINWTSLFRTSSQKVLIRNNRDPRECTLERMVCDPLCSDGGCWGPGADQCLSCRFYSRGRTCVESCSLYDGDMREFANVSVCLECDAQCEKAEGGALTCHGPGPDHCVKCSHFKDGPNCVEKCPDGLQGAHSFIFKYAEANKECHPCHSNCTQGKQESGFRFRASLRDCRCTGPRLQDCMGMMDRTPLIAAGVIGALFVVVIVALSVAVSVRRKSIKKKRALRRFLETELVEPLTPSGTAPNQAQLRILKETDLKRVKILGSGAFGIVYKGIWVPEGETVKIPVAIKILNETTGPKASVEFMDEALIMASMEHPHLVRLLGVCLSPTLQLVSQLMPHGCLLDYVHEHKDNIGSQLLLNWCMQIAKGMMYLEERRLVHRDLAARNVLVKSPNHIKITDFGLARLLDADKKEYNADGGKMPIKWMALECIHYRKFTHQSDVWSYGVTVWELMTFGGKPYDGIPTREIPDLLEKGERLPQPPICTIDVYMVMVKCWMIDADSRPRFKELGAEFCRMARDPQRYLVIQGDDRMKLPSPNESKFFQSLLDEEELEDLLDAEEYLVPHAFNIPSPSYTPQPQGKPSKLMNSSFDTEKSPRLHTAAAVTPSCTSHEPAATQSTSPEDSRNGILLNAVPQLGEESGIQRYSADPTERGTHGNGSENNYMTPKKDKTSSADYLSPVEENPFVSRCKNREAHALDNPGYHGAPNGHPKVEDEYINQPLYLNTFHSNGEKGQERQKKTTSSHTPQPTLGSHNTHLAQANYAHHPSYPSQSMHLTYPLHTLHPAHFGHALNPSHSGTILVDKKSKQTFDNPEYWQHSLPHGAGMRGPEYTQECSTKLSHKQNGHVLLTVPENPEYLSQLSLKPGPLLPPPPYRQRNTVV</sequence>
<dbReference type="GO" id="GO:0005634">
    <property type="term" value="C:nucleus"/>
    <property type="evidence" value="ECO:0007669"/>
    <property type="project" value="UniProtKB-SubCell"/>
</dbReference>
<dbReference type="Proteomes" id="UP001046870">
    <property type="component" value="Chromosome 12"/>
</dbReference>
<dbReference type="SUPFAM" id="SSF57184">
    <property type="entry name" value="Growth factor receptor domain"/>
    <property type="match status" value="2"/>
</dbReference>
<dbReference type="PIRSF" id="PIRSF000619">
    <property type="entry name" value="TyrPK_EGF-R"/>
    <property type="match status" value="1"/>
</dbReference>
<keyword evidence="6" id="KW-0597">Phosphoprotein</keyword>
<dbReference type="GO" id="GO:0022008">
    <property type="term" value="P:neurogenesis"/>
    <property type="evidence" value="ECO:0007669"/>
    <property type="project" value="TreeGrafter"/>
</dbReference>
<keyword evidence="21" id="KW-0804">Transcription</keyword>
<feature type="binding site" evidence="29 30">
    <location>
        <position position="736"/>
    </location>
    <ligand>
        <name>ATP</name>
        <dbReference type="ChEBI" id="CHEBI:30616"/>
    </ligand>
</feature>
<dbReference type="Gene3D" id="1.10.510.10">
    <property type="entry name" value="Transferase(Phosphotransferase) domain 1"/>
    <property type="match status" value="1"/>
</dbReference>
<evidence type="ECO:0000256" key="1">
    <source>
        <dbReference type="ARBA" id="ARBA00004123"/>
    </source>
</evidence>
<dbReference type="PANTHER" id="PTHR24416:SF90">
    <property type="entry name" value="RECEPTOR TYROSINE-PROTEIN KINASE ERBB-4"/>
    <property type="match status" value="1"/>
</dbReference>
<keyword evidence="13 27" id="KW-0067">ATP-binding</keyword>
<feature type="compositionally biased region" description="Basic and acidic residues" evidence="31">
    <location>
        <begin position="1175"/>
        <end position="1184"/>
    </location>
</feature>
<dbReference type="InterPro" id="IPR049328">
    <property type="entry name" value="TM_ErbB1"/>
</dbReference>
<dbReference type="InterPro" id="IPR009030">
    <property type="entry name" value="Growth_fac_rcpt_cys_sf"/>
</dbReference>
<gene>
    <name evidence="34" type="ORF">MATL_G00154890</name>
</gene>
<dbReference type="Pfam" id="PF00757">
    <property type="entry name" value="Furin-like"/>
    <property type="match status" value="1"/>
</dbReference>
<evidence type="ECO:0000259" key="33">
    <source>
        <dbReference type="PROSITE" id="PS50011"/>
    </source>
</evidence>
<organism evidence="34 35">
    <name type="scientific">Megalops atlanticus</name>
    <name type="common">Tarpon</name>
    <name type="synonym">Clupea gigantea</name>
    <dbReference type="NCBI Taxonomy" id="7932"/>
    <lineage>
        <taxon>Eukaryota</taxon>
        <taxon>Metazoa</taxon>
        <taxon>Chordata</taxon>
        <taxon>Craniata</taxon>
        <taxon>Vertebrata</taxon>
        <taxon>Euteleostomi</taxon>
        <taxon>Actinopterygii</taxon>
        <taxon>Neopterygii</taxon>
        <taxon>Teleostei</taxon>
        <taxon>Elopiformes</taxon>
        <taxon>Megalopidae</taxon>
        <taxon>Megalops</taxon>
    </lineage>
</organism>
<evidence type="ECO:0000256" key="23">
    <source>
        <dbReference type="ARBA" id="ARBA00023180"/>
    </source>
</evidence>
<dbReference type="EMBL" id="JAFDVH010000012">
    <property type="protein sequence ID" value="KAG7467543.1"/>
    <property type="molecule type" value="Genomic_DNA"/>
</dbReference>
<dbReference type="GO" id="GO:0009891">
    <property type="term" value="P:positive regulation of biosynthetic process"/>
    <property type="evidence" value="ECO:0007669"/>
    <property type="project" value="UniProtKB-ARBA"/>
</dbReference>
<dbReference type="CDD" id="cd00064">
    <property type="entry name" value="FU"/>
    <property type="match status" value="3"/>
</dbReference>
<dbReference type="SMART" id="SM00261">
    <property type="entry name" value="FU"/>
    <property type="match status" value="4"/>
</dbReference>
<evidence type="ECO:0000256" key="2">
    <source>
        <dbReference type="ARBA" id="ARBA00004173"/>
    </source>
</evidence>
<keyword evidence="15" id="KW-0805">Transcription regulation</keyword>
<dbReference type="FunFam" id="1.10.510.10:FF:002828">
    <property type="entry name" value="Receptor tyrosine-protein kinase erbB-2"/>
    <property type="match status" value="1"/>
</dbReference>
<evidence type="ECO:0000256" key="27">
    <source>
        <dbReference type="PIRNR" id="PIRNR000619"/>
    </source>
</evidence>
<evidence type="ECO:0000256" key="18">
    <source>
        <dbReference type="ARBA" id="ARBA00023137"/>
    </source>
</evidence>
<dbReference type="InterPro" id="IPR020635">
    <property type="entry name" value="Tyr_kinase_cat_dom"/>
</dbReference>
<evidence type="ECO:0000256" key="19">
    <source>
        <dbReference type="ARBA" id="ARBA00023157"/>
    </source>
</evidence>
<dbReference type="InterPro" id="IPR032778">
    <property type="entry name" value="GF_recep_IV"/>
</dbReference>
<dbReference type="GO" id="GO:0009925">
    <property type="term" value="C:basal plasma membrane"/>
    <property type="evidence" value="ECO:0007669"/>
    <property type="project" value="TreeGrafter"/>
</dbReference>
<evidence type="ECO:0000256" key="6">
    <source>
        <dbReference type="ARBA" id="ARBA00022553"/>
    </source>
</evidence>
<dbReference type="Gene3D" id="2.10.220.10">
    <property type="entry name" value="Hormone Receptor, Insulin-like Growth Factor Receptor 1, Chain A, domain 2"/>
    <property type="match status" value="3"/>
</dbReference>
<evidence type="ECO:0000256" key="8">
    <source>
        <dbReference type="ARBA" id="ARBA00022692"/>
    </source>
</evidence>
<evidence type="ECO:0000256" key="29">
    <source>
        <dbReference type="PIRSR" id="PIRSR000619-2"/>
    </source>
</evidence>
<evidence type="ECO:0000313" key="35">
    <source>
        <dbReference type="Proteomes" id="UP001046870"/>
    </source>
</evidence>
<dbReference type="Pfam" id="PF21314">
    <property type="entry name" value="TM_ErbB1"/>
    <property type="match status" value="1"/>
</dbReference>
<evidence type="ECO:0000256" key="21">
    <source>
        <dbReference type="ARBA" id="ARBA00023163"/>
    </source>
</evidence>
<dbReference type="GO" id="GO:0010647">
    <property type="term" value="P:positive regulation of cell communication"/>
    <property type="evidence" value="ECO:0007669"/>
    <property type="project" value="UniProtKB-ARBA"/>
</dbReference>
<keyword evidence="18 27" id="KW-0829">Tyrosine-protein kinase</keyword>
<comment type="catalytic activity">
    <reaction evidence="26">
        <text>L-tyrosyl-[protein] + ATP = O-phospho-L-tyrosyl-[protein] + ADP + H(+)</text>
        <dbReference type="Rhea" id="RHEA:10596"/>
        <dbReference type="Rhea" id="RHEA-COMP:10136"/>
        <dbReference type="Rhea" id="RHEA-COMP:20101"/>
        <dbReference type="ChEBI" id="CHEBI:15378"/>
        <dbReference type="ChEBI" id="CHEBI:30616"/>
        <dbReference type="ChEBI" id="CHEBI:46858"/>
        <dbReference type="ChEBI" id="CHEBI:61978"/>
        <dbReference type="ChEBI" id="CHEBI:456216"/>
        <dbReference type="EC" id="2.7.10.1"/>
    </reaction>
</comment>
<dbReference type="GO" id="GO:0006915">
    <property type="term" value="P:apoptotic process"/>
    <property type="evidence" value="ECO:0007669"/>
    <property type="project" value="UniProtKB-KW"/>
</dbReference>
<comment type="caution">
    <text evidence="34">The sequence shown here is derived from an EMBL/GenBank/DDBJ whole genome shotgun (WGS) entry which is preliminary data.</text>
</comment>
<dbReference type="GO" id="GO:0009966">
    <property type="term" value="P:regulation of signal transduction"/>
    <property type="evidence" value="ECO:0007669"/>
    <property type="project" value="UniProtKB-ARBA"/>
</dbReference>
<keyword evidence="11 27" id="KW-0547">Nucleotide-binding</keyword>
<dbReference type="GO" id="GO:0005739">
    <property type="term" value="C:mitochondrion"/>
    <property type="evidence" value="ECO:0007669"/>
    <property type="project" value="UniProtKB-SubCell"/>
</dbReference>
<keyword evidence="24" id="KW-0539">Nucleus</keyword>
<feature type="compositionally biased region" description="Polar residues" evidence="31">
    <location>
        <begin position="1016"/>
        <end position="1036"/>
    </location>
</feature>
<keyword evidence="4" id="KW-0217">Developmental protein</keyword>
<evidence type="ECO:0000256" key="28">
    <source>
        <dbReference type="PIRSR" id="PIRSR000619-1"/>
    </source>
</evidence>
<feature type="compositionally biased region" description="Polar residues" evidence="31">
    <location>
        <begin position="1052"/>
        <end position="1067"/>
    </location>
</feature>